<protein>
    <submittedName>
        <fullName evidence="1">Uncharacterized protein</fullName>
    </submittedName>
</protein>
<evidence type="ECO:0000313" key="1">
    <source>
        <dbReference type="EMBL" id="DAF90220.1"/>
    </source>
</evidence>
<dbReference type="EMBL" id="BK016023">
    <property type="protein sequence ID" value="DAF90220.1"/>
    <property type="molecule type" value="Genomic_DNA"/>
</dbReference>
<proteinExistence type="predicted"/>
<accession>A0A8S5U6Z9</accession>
<sequence length="100" mass="11727">MEEICTIIPLHVLMDMPKEVIFELFGKEKVRPTISVGQRFFVVEDASCEYTGTQEPRGLKAPFWEIKCDTTIIHMKLREMFSRNETAYQNSEMTLVLRRP</sequence>
<name>A0A8S5U6Z9_9CAUD</name>
<reference evidence="1" key="1">
    <citation type="journal article" date="2021" name="Proc. Natl. Acad. Sci. U.S.A.">
        <title>A Catalog of Tens of Thousands of Viruses from Human Metagenomes Reveals Hidden Associations with Chronic Diseases.</title>
        <authorList>
            <person name="Tisza M.J."/>
            <person name="Buck C.B."/>
        </authorList>
    </citation>
    <scope>NUCLEOTIDE SEQUENCE</scope>
    <source>
        <strain evidence="1">Ct3Oc10</strain>
    </source>
</reference>
<organism evidence="1">
    <name type="scientific">Myoviridae sp. ct3Oc10</name>
    <dbReference type="NCBI Taxonomy" id="2825025"/>
    <lineage>
        <taxon>Viruses</taxon>
        <taxon>Duplodnaviria</taxon>
        <taxon>Heunggongvirae</taxon>
        <taxon>Uroviricota</taxon>
        <taxon>Caudoviricetes</taxon>
    </lineage>
</organism>